<comment type="subcellular location">
    <subcellularLocation>
        <location evidence="8">Cytoplasm</location>
    </subcellularLocation>
</comment>
<dbReference type="Gene3D" id="3.90.550.10">
    <property type="entry name" value="Spore Coat Polysaccharide Biosynthesis Protein SpsA, Chain A"/>
    <property type="match status" value="1"/>
</dbReference>
<comment type="cofactor">
    <cofactor evidence="8">
        <name>Mg(2+)</name>
        <dbReference type="ChEBI" id="CHEBI:18420"/>
    </cofactor>
</comment>
<keyword evidence="3 8" id="KW-0479">Metal-binding</keyword>
<evidence type="ECO:0000256" key="1">
    <source>
        <dbReference type="ARBA" id="ARBA00022490"/>
    </source>
</evidence>
<proteinExistence type="inferred from homology"/>
<keyword evidence="4 8" id="KW-0547">Nucleotide-binding</keyword>
<dbReference type="InterPro" id="IPR029044">
    <property type="entry name" value="Nucleotide-diphossugar_trans"/>
</dbReference>
<comment type="similarity">
    <text evidence="8">Belongs to the MobA family.</text>
</comment>
<keyword evidence="5 8" id="KW-0460">Magnesium</keyword>
<keyword evidence="11" id="KW-1185">Reference proteome</keyword>
<evidence type="ECO:0000256" key="5">
    <source>
        <dbReference type="ARBA" id="ARBA00022842"/>
    </source>
</evidence>
<keyword evidence="6 8" id="KW-0342">GTP-binding</keyword>
<feature type="binding site" evidence="8">
    <location>
        <position position="94"/>
    </location>
    <ligand>
        <name>GTP</name>
        <dbReference type="ChEBI" id="CHEBI:37565"/>
    </ligand>
</feature>
<feature type="binding site" evidence="8">
    <location>
        <position position="94"/>
    </location>
    <ligand>
        <name>Mg(2+)</name>
        <dbReference type="ChEBI" id="CHEBI:18420"/>
    </ligand>
</feature>
<dbReference type="GO" id="GO:0005525">
    <property type="term" value="F:GTP binding"/>
    <property type="evidence" value="ECO:0007669"/>
    <property type="project" value="UniProtKB-UniRule"/>
</dbReference>
<dbReference type="GO" id="GO:0005737">
    <property type="term" value="C:cytoplasm"/>
    <property type="evidence" value="ECO:0007669"/>
    <property type="project" value="UniProtKB-SubCell"/>
</dbReference>
<dbReference type="RefSeq" id="WP_003346917.1">
    <property type="nucleotide sequence ID" value="NZ_ADWW01000001.1"/>
</dbReference>
<accession>I3EBR2</accession>
<dbReference type="Pfam" id="PF12804">
    <property type="entry name" value="NTP_transf_3"/>
    <property type="match status" value="1"/>
</dbReference>
<protein>
    <recommendedName>
        <fullName evidence="8">Probable molybdenum cofactor guanylyltransferase</fullName>
        <shortName evidence="8">MoCo guanylyltransferase</shortName>
        <ecNumber evidence="8">2.7.7.77</ecNumber>
    </recommendedName>
    <alternativeName>
        <fullName evidence="8">GTP:molybdopterin guanylyltransferase</fullName>
    </alternativeName>
    <alternativeName>
        <fullName evidence="8">Mo-MPT guanylyltransferase</fullName>
    </alternativeName>
    <alternativeName>
        <fullName evidence="8">Molybdopterin guanylyltransferase</fullName>
    </alternativeName>
    <alternativeName>
        <fullName evidence="8">Molybdopterin-guanine dinucleotide synthase</fullName>
        <shortName evidence="8">MGD synthase</shortName>
    </alternativeName>
</protein>
<evidence type="ECO:0000256" key="6">
    <source>
        <dbReference type="ARBA" id="ARBA00023134"/>
    </source>
</evidence>
<comment type="caution">
    <text evidence="8">Lacks conserved residue(s) required for the propagation of feature annotation.</text>
</comment>
<dbReference type="GO" id="GO:0006777">
    <property type="term" value="P:Mo-molybdopterin cofactor biosynthetic process"/>
    <property type="evidence" value="ECO:0007669"/>
    <property type="project" value="UniProtKB-KW"/>
</dbReference>
<name>I3EBR2_BACMM</name>
<keyword evidence="7 8" id="KW-0501">Molybdenum cofactor biosynthesis</keyword>
<dbReference type="InterPro" id="IPR013482">
    <property type="entry name" value="Molybde_CF_guanTrfase"/>
</dbReference>
<organism evidence="10 11">
    <name type="scientific">Bacillus methanolicus (strain MGA3 / ATCC 53907)</name>
    <dbReference type="NCBI Taxonomy" id="796606"/>
    <lineage>
        <taxon>Bacteria</taxon>
        <taxon>Bacillati</taxon>
        <taxon>Bacillota</taxon>
        <taxon>Bacilli</taxon>
        <taxon>Bacillales</taxon>
        <taxon>Bacillaceae</taxon>
        <taxon>Bacillus</taxon>
    </lineage>
</organism>
<reference evidence="10 11" key="1">
    <citation type="journal article" date="2015" name="BMC Genomics">
        <title>Transcriptome analysis of thermophilic methylotrophic Bacillus methanolicus MGA3 using RNA-sequencing provides detailed insights into its previously uncharted transcriptional landscape.</title>
        <authorList>
            <person name="Irla M."/>
            <person name="Neshat A."/>
            <person name="Brautaset T."/>
            <person name="Ruckert C."/>
            <person name="Kalinowski J."/>
            <person name="Wendisch V.F."/>
        </authorList>
    </citation>
    <scope>NUCLEOTIDE SEQUENCE [LARGE SCALE GENOMIC DNA]</scope>
    <source>
        <strain evidence="11">MGA3 / ATCC 53907</strain>
    </source>
</reference>
<dbReference type="STRING" id="796606.BMMGA3_16305"/>
<comment type="catalytic activity">
    <reaction evidence="8">
        <text>Mo-molybdopterin + GTP + H(+) = Mo-molybdopterin guanine dinucleotide + diphosphate</text>
        <dbReference type="Rhea" id="RHEA:34243"/>
        <dbReference type="ChEBI" id="CHEBI:15378"/>
        <dbReference type="ChEBI" id="CHEBI:33019"/>
        <dbReference type="ChEBI" id="CHEBI:37565"/>
        <dbReference type="ChEBI" id="CHEBI:71302"/>
        <dbReference type="ChEBI" id="CHEBI:71310"/>
        <dbReference type="EC" id="2.7.7.77"/>
    </reaction>
</comment>
<comment type="function">
    <text evidence="8">Transfers a GMP moiety from GTP to Mo-molybdopterin (Mo-MPT) cofactor (Moco or molybdenum cofactor) to form Mo-molybdopterin guanine dinucleotide (Mo-MGD) cofactor.</text>
</comment>
<comment type="domain">
    <text evidence="8">The N-terminal domain determines nucleotide recognition and specific binding, while the C-terminal domain determines the specific binding to the target protein.</text>
</comment>
<dbReference type="PANTHER" id="PTHR19136:SF81">
    <property type="entry name" value="MOLYBDENUM COFACTOR GUANYLYLTRANSFERASE"/>
    <property type="match status" value="1"/>
</dbReference>
<evidence type="ECO:0000313" key="11">
    <source>
        <dbReference type="Proteomes" id="UP000027602"/>
    </source>
</evidence>
<dbReference type="eggNOG" id="COG0746">
    <property type="taxonomic scope" value="Bacteria"/>
</dbReference>
<evidence type="ECO:0000256" key="3">
    <source>
        <dbReference type="ARBA" id="ARBA00022723"/>
    </source>
</evidence>
<evidence type="ECO:0000256" key="2">
    <source>
        <dbReference type="ARBA" id="ARBA00022679"/>
    </source>
</evidence>
<dbReference type="OrthoDB" id="9788394at2"/>
<dbReference type="KEGG" id="bmet:BMMGA3_16305"/>
<keyword evidence="1 8" id="KW-0963">Cytoplasm</keyword>
<evidence type="ECO:0000256" key="4">
    <source>
        <dbReference type="ARBA" id="ARBA00022741"/>
    </source>
</evidence>
<dbReference type="EMBL" id="CP007739">
    <property type="protein sequence ID" value="AIE61614.1"/>
    <property type="molecule type" value="Genomic_DNA"/>
</dbReference>
<dbReference type="Proteomes" id="UP000027602">
    <property type="component" value="Chromosome"/>
</dbReference>
<dbReference type="HAMAP" id="MF_00316">
    <property type="entry name" value="MobA"/>
    <property type="match status" value="1"/>
</dbReference>
<evidence type="ECO:0000256" key="8">
    <source>
        <dbReference type="HAMAP-Rule" id="MF_00316"/>
    </source>
</evidence>
<dbReference type="HOGENOM" id="CLU_055597_2_1_9"/>
<feature type="binding site" evidence="8">
    <location>
        <begin position="8"/>
        <end position="10"/>
    </location>
    <ligand>
        <name>GTP</name>
        <dbReference type="ChEBI" id="CHEBI:37565"/>
    </ligand>
</feature>
<dbReference type="EC" id="2.7.7.77" evidence="8"/>
<evidence type="ECO:0000256" key="7">
    <source>
        <dbReference type="ARBA" id="ARBA00023150"/>
    </source>
</evidence>
<gene>
    <name evidence="8" type="primary">mobA</name>
    <name evidence="10" type="ORF">BMMGA3_16305</name>
</gene>
<dbReference type="GO" id="GO:0061603">
    <property type="term" value="F:molybdenum cofactor guanylyltransferase activity"/>
    <property type="evidence" value="ECO:0007669"/>
    <property type="project" value="UniProtKB-EC"/>
</dbReference>
<feature type="binding site" evidence="8">
    <location>
        <position position="65"/>
    </location>
    <ligand>
        <name>GTP</name>
        <dbReference type="ChEBI" id="CHEBI:37565"/>
    </ligand>
</feature>
<dbReference type="AlphaFoldDB" id="I3EBR2"/>
<evidence type="ECO:0000313" key="10">
    <source>
        <dbReference type="EMBL" id="AIE61614.1"/>
    </source>
</evidence>
<dbReference type="PANTHER" id="PTHR19136">
    <property type="entry name" value="MOLYBDENUM COFACTOR GUANYLYLTRANSFERASE"/>
    <property type="match status" value="1"/>
</dbReference>
<feature type="domain" description="MobA-like NTP transferase" evidence="9">
    <location>
        <begin position="5"/>
        <end position="154"/>
    </location>
</feature>
<feature type="binding site" evidence="8">
    <location>
        <position position="20"/>
    </location>
    <ligand>
        <name>GTP</name>
        <dbReference type="ChEBI" id="CHEBI:37565"/>
    </ligand>
</feature>
<sequence length="198" mass="22437">MQATGIILAGGKSRRMGTNKALLKIDGLTIIERIAAEIRKITTEIIIVTNNFADYQFLNLPMVEDKIKGKGPLAGIQAGLAESKNEKNLIVACDMPFISAQLGEFLLQTLDEYEAAVPEVSGTLHPLYAAYRKETIGAVNRALDDENLKIRHFLQMVNTKIVKEDEFPFTLKEEYLYNMNQTNEYEHALRMHHEKKKR</sequence>
<dbReference type="CDD" id="cd02503">
    <property type="entry name" value="MobA"/>
    <property type="match status" value="1"/>
</dbReference>
<evidence type="ECO:0000259" key="9">
    <source>
        <dbReference type="Pfam" id="PF12804"/>
    </source>
</evidence>
<dbReference type="SUPFAM" id="SSF53448">
    <property type="entry name" value="Nucleotide-diphospho-sugar transferases"/>
    <property type="match status" value="1"/>
</dbReference>
<dbReference type="InterPro" id="IPR025877">
    <property type="entry name" value="MobA-like_NTP_Trfase"/>
</dbReference>
<dbReference type="GO" id="GO:0046872">
    <property type="term" value="F:metal ion binding"/>
    <property type="evidence" value="ECO:0007669"/>
    <property type="project" value="UniProtKB-KW"/>
</dbReference>
<keyword evidence="2 8" id="KW-0808">Transferase</keyword>